<evidence type="ECO:0000313" key="3">
    <source>
        <dbReference type="Proteomes" id="UP000238937"/>
    </source>
</evidence>
<reference evidence="2 3" key="1">
    <citation type="submission" date="2018-03" db="EMBL/GenBank/DDBJ databases">
        <title>The ancient ancestry and fast evolution of plastids.</title>
        <authorList>
            <person name="Moore K.R."/>
            <person name="Magnabosco C."/>
            <person name="Momper L."/>
            <person name="Gold D.A."/>
            <person name="Bosak T."/>
            <person name="Fournier G.P."/>
        </authorList>
    </citation>
    <scope>NUCLEOTIDE SEQUENCE [LARGE SCALE GENOMIC DNA]</scope>
    <source>
        <strain evidence="2 3">CCALA 037</strain>
    </source>
</reference>
<comment type="caution">
    <text evidence="2">The sequence shown here is derived from an EMBL/GenBank/DDBJ whole genome shotgun (WGS) entry which is preliminary data.</text>
</comment>
<dbReference type="Proteomes" id="UP000238937">
    <property type="component" value="Unassembled WGS sequence"/>
</dbReference>
<feature type="signal peptide" evidence="1">
    <location>
        <begin position="1"/>
        <end position="32"/>
    </location>
</feature>
<dbReference type="EMBL" id="PVWO01000694">
    <property type="protein sequence ID" value="PSB40442.1"/>
    <property type="molecule type" value="Genomic_DNA"/>
</dbReference>
<dbReference type="AlphaFoldDB" id="A0A2T1F623"/>
<evidence type="ECO:0000256" key="1">
    <source>
        <dbReference type="SAM" id="SignalP"/>
    </source>
</evidence>
<organism evidence="2 3">
    <name type="scientific">Chamaesiphon polymorphus CCALA 037</name>
    <dbReference type="NCBI Taxonomy" id="2107692"/>
    <lineage>
        <taxon>Bacteria</taxon>
        <taxon>Bacillati</taxon>
        <taxon>Cyanobacteriota</taxon>
        <taxon>Cyanophyceae</taxon>
        <taxon>Gomontiellales</taxon>
        <taxon>Chamaesiphonaceae</taxon>
        <taxon>Chamaesiphon</taxon>
    </lineage>
</organism>
<dbReference type="InterPro" id="IPR025478">
    <property type="entry name" value="COP23"/>
</dbReference>
<dbReference type="Pfam" id="PF14218">
    <property type="entry name" value="COP23"/>
    <property type="match status" value="1"/>
</dbReference>
<keyword evidence="1" id="KW-0732">Signal</keyword>
<feature type="chain" id="PRO_5015517812" evidence="1">
    <location>
        <begin position="33"/>
        <end position="193"/>
    </location>
</feature>
<name>A0A2T1F623_9CYAN</name>
<gene>
    <name evidence="2" type="ORF">C7B77_28340</name>
</gene>
<accession>A0A2T1F623</accession>
<sequence length="193" mass="21198">MQAYQQPNFVIKFQFVKAILLSTLTIATTAFATIANSQTTSQSSQSTIQFYCGTAKDPSSRSVLPATVAKISGYQEEPVLIIWKSEAFGKMNPQKRCETVSPKFQAVLQQGRNYITAGVDRKSGLGIICAVANAEQTCDRENMLFTLKSYQDAGTTVRQISDLFAGKTNIPIYQSSSGKQVVDLLNFSLLMKK</sequence>
<evidence type="ECO:0000313" key="2">
    <source>
        <dbReference type="EMBL" id="PSB40442.1"/>
    </source>
</evidence>
<keyword evidence="3" id="KW-1185">Reference proteome</keyword>
<proteinExistence type="predicted"/>
<dbReference type="RefSeq" id="WP_106312946.1">
    <property type="nucleotide sequence ID" value="NZ_PVWO01000694.1"/>
</dbReference>
<protein>
    <submittedName>
        <fullName evidence="2">Uncharacterized protein</fullName>
    </submittedName>
</protein>
<dbReference type="OrthoDB" id="490444at2"/>